<dbReference type="EMBL" id="JBHTCE010000001">
    <property type="protein sequence ID" value="MFC7388948.1"/>
    <property type="molecule type" value="Genomic_DNA"/>
</dbReference>
<dbReference type="RefSeq" id="WP_214786579.1">
    <property type="nucleotide sequence ID" value="NZ_JANIEL010000024.1"/>
</dbReference>
<sequence length="70" mass="7789">MAVLTEKKATLVLTTHHDLETAKPTKKAQRFGPVRADLTADVVNTFGRLLIDLVIQEDADLGIIREYDLV</sequence>
<dbReference type="Proteomes" id="UP001596439">
    <property type="component" value="Unassembled WGS sequence"/>
</dbReference>
<reference evidence="2" key="1">
    <citation type="journal article" date="2019" name="Int. J. Syst. Evol. Microbiol.">
        <title>The Global Catalogue of Microorganisms (GCM) 10K type strain sequencing project: providing services to taxonomists for standard genome sequencing and annotation.</title>
        <authorList>
            <consortium name="The Broad Institute Genomics Platform"/>
            <consortium name="The Broad Institute Genome Sequencing Center for Infectious Disease"/>
            <person name="Wu L."/>
            <person name="Ma J."/>
        </authorList>
    </citation>
    <scope>NUCLEOTIDE SEQUENCE [LARGE SCALE GENOMIC DNA]</scope>
    <source>
        <strain evidence="2">CCUG 55590</strain>
    </source>
</reference>
<organism evidence="1 2">
    <name type="scientific">Exiguobacterium aestuarii</name>
    <dbReference type="NCBI Taxonomy" id="273527"/>
    <lineage>
        <taxon>Bacteria</taxon>
        <taxon>Bacillati</taxon>
        <taxon>Bacillota</taxon>
        <taxon>Bacilli</taxon>
        <taxon>Bacillales</taxon>
        <taxon>Bacillales Family XII. Incertae Sedis</taxon>
        <taxon>Exiguobacterium</taxon>
    </lineage>
</organism>
<gene>
    <name evidence="1" type="ORF">ACFQO8_02255</name>
</gene>
<name>A0ABW2PHI4_9BACL</name>
<keyword evidence="2" id="KW-1185">Reference proteome</keyword>
<evidence type="ECO:0000313" key="2">
    <source>
        <dbReference type="Proteomes" id="UP001596439"/>
    </source>
</evidence>
<accession>A0ABW2PHI4</accession>
<evidence type="ECO:0000313" key="1">
    <source>
        <dbReference type="EMBL" id="MFC7388948.1"/>
    </source>
</evidence>
<protein>
    <submittedName>
        <fullName evidence="1">Uncharacterized protein</fullName>
    </submittedName>
</protein>
<comment type="caution">
    <text evidence="1">The sequence shown here is derived from an EMBL/GenBank/DDBJ whole genome shotgun (WGS) entry which is preliminary data.</text>
</comment>
<proteinExistence type="predicted"/>